<dbReference type="AlphaFoldDB" id="A0AA49JFY2"/>
<dbReference type="EMBL" id="CP120682">
    <property type="protein sequence ID" value="WKN35605.1"/>
    <property type="molecule type" value="Genomic_DNA"/>
</dbReference>
<proteinExistence type="predicted"/>
<feature type="transmembrane region" description="Helical" evidence="1">
    <location>
        <begin position="201"/>
        <end position="218"/>
    </location>
</feature>
<protein>
    <submittedName>
        <fullName evidence="2">DUF4386 domain-containing protein</fullName>
    </submittedName>
</protein>
<keyword evidence="1" id="KW-0812">Transmembrane</keyword>
<evidence type="ECO:0000256" key="1">
    <source>
        <dbReference type="SAM" id="Phobius"/>
    </source>
</evidence>
<gene>
    <name evidence="2" type="ORF">K4G66_24860</name>
</gene>
<dbReference type="Pfam" id="PF14329">
    <property type="entry name" value="DUF4386"/>
    <property type="match status" value="1"/>
</dbReference>
<reference evidence="2" key="1">
    <citation type="journal article" date="2023" name="Comput. Struct. Biotechnol. J.">
        <title>Discovery of a novel marine Bacteroidetes with a rich repertoire of carbohydrate-active enzymes.</title>
        <authorList>
            <person name="Chen B."/>
            <person name="Liu G."/>
            <person name="Chen Q."/>
            <person name="Wang H."/>
            <person name="Liu L."/>
            <person name="Tang K."/>
        </authorList>
    </citation>
    <scope>NUCLEOTIDE SEQUENCE</scope>
    <source>
        <strain evidence="2">TK19036</strain>
    </source>
</reference>
<feature type="transmembrane region" description="Helical" evidence="1">
    <location>
        <begin position="95"/>
        <end position="116"/>
    </location>
</feature>
<sequence length="237" mass="26508">MRTNNSQYAWKAGSALLIMALAAGFSYGYVHQSLIVEHNPRATFENIRSSVMLMQAGIGGWVIIFLCDLIVSWALYHYFRKVEPKISIVSSGLRLVYTAVLGVAIIHLFLILPLVTDSSPANSELLVIAHLLSFKRIWSAGLIIFGLHLLALAYLVFRAENIPQWLGWLLSMAGISYFVIHLGKFFMLVDDTLIEQVERVLSLPMAIGELGFAFWLLIRRKKPYPVGASPTKTLSQV</sequence>
<name>A0AA49JFY2_9BACT</name>
<feature type="transmembrane region" description="Helical" evidence="1">
    <location>
        <begin position="169"/>
        <end position="189"/>
    </location>
</feature>
<keyword evidence="1" id="KW-1133">Transmembrane helix</keyword>
<feature type="transmembrane region" description="Helical" evidence="1">
    <location>
        <begin position="136"/>
        <end position="157"/>
    </location>
</feature>
<reference evidence="2" key="2">
    <citation type="journal article" date="2024" name="Antonie Van Leeuwenhoek">
        <title>Roseihalotalea indica gen. nov., sp. nov., a halophilic Bacteroidetes from mesopelagic Southwest Indian Ocean with higher carbohydrate metabolic potential.</title>
        <authorList>
            <person name="Chen B."/>
            <person name="Zhang M."/>
            <person name="Lin D."/>
            <person name="Ye J."/>
            <person name="Tang K."/>
        </authorList>
    </citation>
    <scope>NUCLEOTIDE SEQUENCE</scope>
    <source>
        <strain evidence="2">TK19036</strain>
    </source>
</reference>
<feature type="transmembrane region" description="Helical" evidence="1">
    <location>
        <begin position="52"/>
        <end position="75"/>
    </location>
</feature>
<evidence type="ECO:0000313" key="2">
    <source>
        <dbReference type="EMBL" id="WKN35605.1"/>
    </source>
</evidence>
<accession>A0AA49JFY2</accession>
<organism evidence="2">
    <name type="scientific">Roseihalotalea indica</name>
    <dbReference type="NCBI Taxonomy" id="2867963"/>
    <lineage>
        <taxon>Bacteria</taxon>
        <taxon>Pseudomonadati</taxon>
        <taxon>Bacteroidota</taxon>
        <taxon>Cytophagia</taxon>
        <taxon>Cytophagales</taxon>
        <taxon>Catalimonadaceae</taxon>
        <taxon>Roseihalotalea</taxon>
    </lineage>
</organism>
<keyword evidence="1" id="KW-0472">Membrane</keyword>
<dbReference type="InterPro" id="IPR025495">
    <property type="entry name" value="DUF4386"/>
</dbReference>